<dbReference type="AlphaFoldDB" id="A0A8U7NDE2"/>
<dbReference type="PROSITE" id="PS50262">
    <property type="entry name" value="G_PROTEIN_RECEP_F1_2"/>
    <property type="match status" value="1"/>
</dbReference>
<comment type="similarity">
    <text evidence="2">Belongs to the G-protein coupled receptor 1 family.</text>
</comment>
<keyword evidence="4 12" id="KW-0812">Transmembrane</keyword>
<evidence type="ECO:0000256" key="4">
    <source>
        <dbReference type="ARBA" id="ARBA00022692"/>
    </source>
</evidence>
<reference evidence="13" key="2">
    <citation type="submission" date="2025-08" db="UniProtKB">
        <authorList>
            <consortium name="Ensembl"/>
        </authorList>
    </citation>
    <scope>IDENTIFICATION</scope>
</reference>
<feature type="transmembrane region" description="Helical" evidence="12">
    <location>
        <begin position="230"/>
        <end position="252"/>
    </location>
</feature>
<dbReference type="InterPro" id="IPR017452">
    <property type="entry name" value="GPCR_Rhodpsn_7TM"/>
</dbReference>
<evidence type="ECO:0000313" key="13">
    <source>
        <dbReference type="Ensembl" id="ENSCMUP00000028747.1"/>
    </source>
</evidence>
<dbReference type="Gene3D" id="1.20.1070.10">
    <property type="entry name" value="Rhodopsin 7-helix transmembrane proteins"/>
    <property type="match status" value="1"/>
</dbReference>
<sequence length="345" mass="37180">GLQVGKHGSAEEQREHGQVREARGKGFVPALLRGDPQHGPEDLHIGENNEHKTAKEQTDTDSDEPNFPEVGFGAGELEDLGHFTEELAQGIALAQGQGKCIGRVHESVEKGTGPGSCCHVGTSSAAQEGPVVQGFADGHVAVVAHDGEEGNLYSHKEHKQKPLHYGTLLGSRACAHMAAAAWASAFLYALMHTANTFSLPLGQGNALGQFFCEVSQILKLSCSKSHLREIGLIAVSVCLLFGCFVFIVFSYVQIFRAVLRIPSEQGRHKAFSTCLPHLAVLSLFLSTAMFAHLKPLSISSPSLDVALSVLYSVVPPALNPLIYSLRNQELRDALRKRITGCFQQQ</sequence>
<dbReference type="PANTHER" id="PTHR26452">
    <property type="entry name" value="OLFACTORY RECEPTOR"/>
    <property type="match status" value="1"/>
</dbReference>
<evidence type="ECO:0000256" key="12">
    <source>
        <dbReference type="SAM" id="Phobius"/>
    </source>
</evidence>
<dbReference type="Ensembl" id="ENSCMUT00000031427.1">
    <property type="protein sequence ID" value="ENSCMUP00000028747.1"/>
    <property type="gene ID" value="ENSCMUG00000019642.1"/>
</dbReference>
<feature type="compositionally biased region" description="Basic and acidic residues" evidence="11">
    <location>
        <begin position="8"/>
        <end position="24"/>
    </location>
</feature>
<evidence type="ECO:0000313" key="14">
    <source>
        <dbReference type="Proteomes" id="UP000694553"/>
    </source>
</evidence>
<organism evidence="13 14">
    <name type="scientific">Corvus moneduloides</name>
    <name type="common">New Caledonian crow</name>
    <dbReference type="NCBI Taxonomy" id="1196302"/>
    <lineage>
        <taxon>Eukaryota</taxon>
        <taxon>Metazoa</taxon>
        <taxon>Chordata</taxon>
        <taxon>Craniata</taxon>
        <taxon>Vertebrata</taxon>
        <taxon>Euteleostomi</taxon>
        <taxon>Archelosauria</taxon>
        <taxon>Archosauria</taxon>
        <taxon>Dinosauria</taxon>
        <taxon>Saurischia</taxon>
        <taxon>Theropoda</taxon>
        <taxon>Coelurosauria</taxon>
        <taxon>Aves</taxon>
        <taxon>Neognathae</taxon>
        <taxon>Neoaves</taxon>
        <taxon>Telluraves</taxon>
        <taxon>Australaves</taxon>
        <taxon>Passeriformes</taxon>
        <taxon>Corvoidea</taxon>
        <taxon>Corvidae</taxon>
        <taxon>Corvus</taxon>
    </lineage>
</organism>
<evidence type="ECO:0000256" key="11">
    <source>
        <dbReference type="SAM" id="MobiDB-lite"/>
    </source>
</evidence>
<protein>
    <submittedName>
        <fullName evidence="13">Uncharacterized protein</fullName>
    </submittedName>
</protein>
<dbReference type="FunFam" id="1.10.1220.70:FF:000001">
    <property type="entry name" value="Olfactory receptor"/>
    <property type="match status" value="1"/>
</dbReference>
<dbReference type="Pfam" id="PF13853">
    <property type="entry name" value="7tm_4"/>
    <property type="match status" value="1"/>
</dbReference>
<gene>
    <name evidence="13" type="primary">LOC116455552</name>
</gene>
<dbReference type="GO" id="GO:0005886">
    <property type="term" value="C:plasma membrane"/>
    <property type="evidence" value="ECO:0007669"/>
    <property type="project" value="UniProtKB-SubCell"/>
</dbReference>
<feature type="compositionally biased region" description="Basic and acidic residues" evidence="11">
    <location>
        <begin position="35"/>
        <end position="58"/>
    </location>
</feature>
<evidence type="ECO:0000256" key="7">
    <source>
        <dbReference type="ARBA" id="ARBA00023040"/>
    </source>
</evidence>
<keyword evidence="8 12" id="KW-0472">Membrane</keyword>
<feature type="transmembrane region" description="Helical" evidence="12">
    <location>
        <begin position="273"/>
        <end position="293"/>
    </location>
</feature>
<keyword evidence="6 12" id="KW-1133">Transmembrane helix</keyword>
<evidence type="ECO:0000256" key="5">
    <source>
        <dbReference type="ARBA" id="ARBA00022725"/>
    </source>
</evidence>
<feature type="transmembrane region" description="Helical" evidence="12">
    <location>
        <begin position="305"/>
        <end position="325"/>
    </location>
</feature>
<keyword evidence="10" id="KW-0807">Transducer</keyword>
<keyword evidence="9" id="KW-0675">Receptor</keyword>
<evidence type="ECO:0000256" key="9">
    <source>
        <dbReference type="ARBA" id="ARBA00023170"/>
    </source>
</evidence>
<feature type="transmembrane region" description="Helical" evidence="12">
    <location>
        <begin position="169"/>
        <end position="191"/>
    </location>
</feature>
<evidence type="ECO:0000256" key="1">
    <source>
        <dbReference type="ARBA" id="ARBA00004651"/>
    </source>
</evidence>
<keyword evidence="5" id="KW-0716">Sensory transduction</keyword>
<evidence type="ECO:0000256" key="10">
    <source>
        <dbReference type="ARBA" id="ARBA00023224"/>
    </source>
</evidence>
<proteinExistence type="inferred from homology"/>
<dbReference type="InterPro" id="IPR000725">
    <property type="entry name" value="Olfact_rcpt"/>
</dbReference>
<comment type="subcellular location">
    <subcellularLocation>
        <location evidence="1">Cell membrane</location>
        <topology evidence="1">Multi-pass membrane protein</topology>
    </subcellularLocation>
</comment>
<accession>A0A8U7NDE2</accession>
<reference evidence="14" key="1">
    <citation type="submission" date="2019-10" db="EMBL/GenBank/DDBJ databases">
        <title>Corvus moneduloides (New Caledonian crow) genome, bCorMon1, primary haplotype.</title>
        <authorList>
            <person name="Rutz C."/>
            <person name="Fungtammasan C."/>
            <person name="Mountcastle J."/>
            <person name="Formenti G."/>
            <person name="Chow W."/>
            <person name="Howe K."/>
            <person name="Steele M.P."/>
            <person name="Fernandes J."/>
            <person name="Gilbert M.T.P."/>
            <person name="Fedrigo O."/>
            <person name="Jarvis E.D."/>
            <person name="Gemmell N."/>
        </authorList>
    </citation>
    <scope>NUCLEOTIDE SEQUENCE [LARGE SCALE GENOMIC DNA]</scope>
</reference>
<keyword evidence="3" id="KW-1003">Cell membrane</keyword>
<reference evidence="13" key="3">
    <citation type="submission" date="2025-09" db="UniProtKB">
        <authorList>
            <consortium name="Ensembl"/>
        </authorList>
    </citation>
    <scope>IDENTIFICATION</scope>
</reference>
<dbReference type="GO" id="GO:0004930">
    <property type="term" value="F:G protein-coupled receptor activity"/>
    <property type="evidence" value="ECO:0007669"/>
    <property type="project" value="UniProtKB-KW"/>
</dbReference>
<keyword evidence="7" id="KW-0297">G-protein coupled receptor</keyword>
<evidence type="ECO:0000256" key="8">
    <source>
        <dbReference type="ARBA" id="ARBA00023136"/>
    </source>
</evidence>
<dbReference type="InterPro" id="IPR050516">
    <property type="entry name" value="Olfactory_GPCR"/>
</dbReference>
<dbReference type="PRINTS" id="PR00245">
    <property type="entry name" value="OLFACTORYR"/>
</dbReference>
<evidence type="ECO:0000256" key="6">
    <source>
        <dbReference type="ARBA" id="ARBA00022989"/>
    </source>
</evidence>
<evidence type="ECO:0000256" key="3">
    <source>
        <dbReference type="ARBA" id="ARBA00022475"/>
    </source>
</evidence>
<keyword evidence="5" id="KW-0552">Olfaction</keyword>
<dbReference type="GO" id="GO:0004984">
    <property type="term" value="F:olfactory receptor activity"/>
    <property type="evidence" value="ECO:0007669"/>
    <property type="project" value="InterPro"/>
</dbReference>
<feature type="region of interest" description="Disordered" evidence="11">
    <location>
        <begin position="1"/>
        <end position="69"/>
    </location>
</feature>
<evidence type="ECO:0000256" key="2">
    <source>
        <dbReference type="ARBA" id="ARBA00010663"/>
    </source>
</evidence>
<dbReference type="SUPFAM" id="SSF81321">
    <property type="entry name" value="Family A G protein-coupled receptor-like"/>
    <property type="match status" value="1"/>
</dbReference>
<name>A0A8U7NDE2_CORMO</name>
<keyword evidence="14" id="KW-1185">Reference proteome</keyword>
<dbReference type="Proteomes" id="UP000694553">
    <property type="component" value="Unassembled WGS sequence"/>
</dbReference>